<feature type="binding site" evidence="3">
    <location>
        <position position="224"/>
    </location>
    <ligand>
        <name>Fe cation</name>
        <dbReference type="ChEBI" id="CHEBI:24875"/>
    </ligand>
</feature>
<dbReference type="InterPro" id="IPR026045">
    <property type="entry name" value="Ferric-bd"/>
</dbReference>
<reference evidence="5 6" key="1">
    <citation type="submission" date="2018-10" db="EMBL/GenBank/DDBJ databases">
        <title>Notoacmeibacter sp. M2BS9Y-3-1, whole genome shotgun sequence.</title>
        <authorList>
            <person name="Tuo L."/>
        </authorList>
    </citation>
    <scope>NUCLEOTIDE SEQUENCE [LARGE SCALE GENOMIC DNA]</scope>
    <source>
        <strain evidence="5 6">M2BS9Y-3-1</strain>
    </source>
</reference>
<protein>
    <submittedName>
        <fullName evidence="5">Extracellular solute-binding protein</fullName>
    </submittedName>
</protein>
<dbReference type="PIRSF" id="PIRSF002825">
    <property type="entry name" value="CfbpA"/>
    <property type="match status" value="1"/>
</dbReference>
<evidence type="ECO:0000256" key="3">
    <source>
        <dbReference type="PIRSR" id="PIRSR002825-1"/>
    </source>
</evidence>
<dbReference type="GO" id="GO:0046872">
    <property type="term" value="F:metal ion binding"/>
    <property type="evidence" value="ECO:0007669"/>
    <property type="project" value="UniProtKB-KW"/>
</dbReference>
<dbReference type="AlphaFoldDB" id="A0A3L7JFV4"/>
<evidence type="ECO:0000256" key="2">
    <source>
        <dbReference type="ARBA" id="ARBA00022729"/>
    </source>
</evidence>
<dbReference type="Proteomes" id="UP000281094">
    <property type="component" value="Unassembled WGS sequence"/>
</dbReference>
<feature type="chain" id="PRO_5018332418" evidence="4">
    <location>
        <begin position="27"/>
        <end position="348"/>
    </location>
</feature>
<dbReference type="SUPFAM" id="SSF53850">
    <property type="entry name" value="Periplasmic binding protein-like II"/>
    <property type="match status" value="1"/>
</dbReference>
<evidence type="ECO:0000313" key="5">
    <source>
        <dbReference type="EMBL" id="RLQ89344.1"/>
    </source>
</evidence>
<evidence type="ECO:0000256" key="4">
    <source>
        <dbReference type="SAM" id="SignalP"/>
    </source>
</evidence>
<dbReference type="RefSeq" id="WP_121646310.1">
    <property type="nucleotide sequence ID" value="NZ_RCWN01000001.1"/>
</dbReference>
<keyword evidence="2 4" id="KW-0732">Signal</keyword>
<evidence type="ECO:0000313" key="6">
    <source>
        <dbReference type="Proteomes" id="UP000281094"/>
    </source>
</evidence>
<dbReference type="EMBL" id="RCWN01000001">
    <property type="protein sequence ID" value="RLQ89344.1"/>
    <property type="molecule type" value="Genomic_DNA"/>
</dbReference>
<proteinExistence type="inferred from homology"/>
<dbReference type="PANTHER" id="PTHR30006">
    <property type="entry name" value="THIAMINE-BINDING PERIPLASMIC PROTEIN-RELATED"/>
    <property type="match status" value="1"/>
</dbReference>
<sequence>MTSFVTRLTVATALLASPLLMSAAQAQDDVVNIYSYRQPDLIKPVLDAFTEETGIPTRVLFINKGLEERVQAEAENSPVDLILSTDISRLVNAKEMGITQPVEMDELNTAIPQEYRDEENNWFGLTRRGRVIYASKDRIDTDEMDYADLADEKYRGQICIRDAQHSYNLGLFGSLIARWGEEKTEQWMEGLRENLARRPDGNDRAQAQGIYSGECDLALGNTYYVGLMLTNEKEPEQQDWANAIKIIFPTIGEHGTHVNISGMALAKHAPHPDAAKKLMSFLASDEAQHIYASQVFEYPVKEGVEPSDVVKGFGELRADDLPLSEVAANRKAASEMVDRVGLNQGPTN</sequence>
<evidence type="ECO:0000256" key="1">
    <source>
        <dbReference type="ARBA" id="ARBA00008520"/>
    </source>
</evidence>
<dbReference type="PANTHER" id="PTHR30006:SF15">
    <property type="entry name" value="IRON-UTILIZATION PERIPLASMIC PROTEIN"/>
    <property type="match status" value="1"/>
</dbReference>
<comment type="caution">
    <text evidence="5">The sequence shown here is derived from an EMBL/GenBank/DDBJ whole genome shotgun (WGS) entry which is preliminary data.</text>
</comment>
<keyword evidence="6" id="KW-1185">Reference proteome</keyword>
<organism evidence="5 6">
    <name type="scientific">Notoacmeibacter ruber</name>
    <dbReference type="NCBI Taxonomy" id="2670375"/>
    <lineage>
        <taxon>Bacteria</taxon>
        <taxon>Pseudomonadati</taxon>
        <taxon>Pseudomonadota</taxon>
        <taxon>Alphaproteobacteria</taxon>
        <taxon>Hyphomicrobiales</taxon>
        <taxon>Notoacmeibacteraceae</taxon>
        <taxon>Notoacmeibacter</taxon>
    </lineage>
</organism>
<dbReference type="GO" id="GO:0030288">
    <property type="term" value="C:outer membrane-bounded periplasmic space"/>
    <property type="evidence" value="ECO:0007669"/>
    <property type="project" value="TreeGrafter"/>
</dbReference>
<comment type="similarity">
    <text evidence="1">Belongs to the bacterial solute-binding protein 1 family.</text>
</comment>
<feature type="binding site" evidence="3">
    <location>
        <position position="223"/>
    </location>
    <ligand>
        <name>Fe cation</name>
        <dbReference type="ChEBI" id="CHEBI:24875"/>
    </ligand>
</feature>
<dbReference type="Gene3D" id="3.40.190.10">
    <property type="entry name" value="Periplasmic binding protein-like II"/>
    <property type="match status" value="2"/>
</dbReference>
<name>A0A3L7JFV4_9HYPH</name>
<keyword evidence="3" id="KW-0479">Metal-binding</keyword>
<feature type="signal peptide" evidence="4">
    <location>
        <begin position="1"/>
        <end position="26"/>
    </location>
</feature>
<gene>
    <name evidence="5" type="ORF">D8780_02450</name>
</gene>
<dbReference type="Pfam" id="PF13343">
    <property type="entry name" value="SBP_bac_6"/>
    <property type="match status" value="1"/>
</dbReference>
<keyword evidence="3" id="KW-0408">Iron</keyword>
<accession>A0A3L7JFV4</accession>